<feature type="region of interest" description="Disordered" evidence="1">
    <location>
        <begin position="68"/>
        <end position="118"/>
    </location>
</feature>
<organism evidence="2 3">
    <name type="scientific">Rhizophagus clarus</name>
    <dbReference type="NCBI Taxonomy" id="94130"/>
    <lineage>
        <taxon>Eukaryota</taxon>
        <taxon>Fungi</taxon>
        <taxon>Fungi incertae sedis</taxon>
        <taxon>Mucoromycota</taxon>
        <taxon>Glomeromycotina</taxon>
        <taxon>Glomeromycetes</taxon>
        <taxon>Glomerales</taxon>
        <taxon>Glomeraceae</taxon>
        <taxon>Rhizophagus</taxon>
    </lineage>
</organism>
<sequence length="269" mass="30924">MYNETSKKIPEEYQRLNLWPKSHCPFKQEFNTNEQSTNDNYNGNTSFGNDNNNLNDDVLTIFIKSNNQENTSHPENTGENDHNHGNINYSKSNTYESDNNNKGSSSNHHSCHYGYHPRTNKSIRNQSVIIPNHKVTQEQATQDEVTQDDAKIFEMMHPSKILKMHLFKMTQLFKMRHGMSSSSTTSNNNRISDSVFPTSINISLFITTTFSSSAANNDNNNEEFKPLIKSFRKACHAEIQVINANQEEIACWYDYGEQYIECVKALIMS</sequence>
<evidence type="ECO:0000313" key="2">
    <source>
        <dbReference type="EMBL" id="GES84559.1"/>
    </source>
</evidence>
<feature type="compositionally biased region" description="Polar residues" evidence="1">
    <location>
        <begin position="85"/>
        <end position="96"/>
    </location>
</feature>
<evidence type="ECO:0000256" key="1">
    <source>
        <dbReference type="SAM" id="MobiDB-lite"/>
    </source>
</evidence>
<accession>A0A8H3QPU4</accession>
<feature type="compositionally biased region" description="Polar residues" evidence="1">
    <location>
        <begin position="68"/>
        <end position="77"/>
    </location>
</feature>
<gene>
    <name evidence="2" type="ORF">RCL2_001167400</name>
</gene>
<evidence type="ECO:0000313" key="3">
    <source>
        <dbReference type="Proteomes" id="UP000615446"/>
    </source>
</evidence>
<comment type="caution">
    <text evidence="2">The sequence shown here is derived from an EMBL/GenBank/DDBJ whole genome shotgun (WGS) entry which is preliminary data.</text>
</comment>
<name>A0A8H3QPU4_9GLOM</name>
<feature type="compositionally biased region" description="Low complexity" evidence="1">
    <location>
        <begin position="40"/>
        <end position="53"/>
    </location>
</feature>
<dbReference type="AlphaFoldDB" id="A0A8H3QPU4"/>
<feature type="compositionally biased region" description="Low complexity" evidence="1">
    <location>
        <begin position="97"/>
        <end position="108"/>
    </location>
</feature>
<dbReference type="Proteomes" id="UP000615446">
    <property type="component" value="Unassembled WGS sequence"/>
</dbReference>
<proteinExistence type="predicted"/>
<protein>
    <submittedName>
        <fullName evidence="2">Uncharacterized protein</fullName>
    </submittedName>
</protein>
<feature type="region of interest" description="Disordered" evidence="1">
    <location>
        <begin position="29"/>
        <end position="53"/>
    </location>
</feature>
<reference evidence="2" key="1">
    <citation type="submission" date="2019-10" db="EMBL/GenBank/DDBJ databases">
        <title>Conservation and host-specific expression of non-tandemly repeated heterogenous ribosome RNA gene in arbuscular mycorrhizal fungi.</title>
        <authorList>
            <person name="Maeda T."/>
            <person name="Kobayashi Y."/>
            <person name="Nakagawa T."/>
            <person name="Ezawa T."/>
            <person name="Yamaguchi K."/>
            <person name="Bino T."/>
            <person name="Nishimoto Y."/>
            <person name="Shigenobu S."/>
            <person name="Kawaguchi M."/>
        </authorList>
    </citation>
    <scope>NUCLEOTIDE SEQUENCE</scope>
    <source>
        <strain evidence="2">HR1</strain>
    </source>
</reference>
<feature type="compositionally biased region" description="Polar residues" evidence="1">
    <location>
        <begin position="29"/>
        <end position="39"/>
    </location>
</feature>
<dbReference type="EMBL" id="BLAL01000080">
    <property type="protein sequence ID" value="GES84559.1"/>
    <property type="molecule type" value="Genomic_DNA"/>
</dbReference>